<dbReference type="AlphaFoldDB" id="A0A8J6D5W5"/>
<evidence type="ECO:0000313" key="2">
    <source>
        <dbReference type="EMBL" id="KAG8496206.1"/>
    </source>
</evidence>
<evidence type="ECO:0000313" key="3">
    <source>
        <dbReference type="Proteomes" id="UP000701853"/>
    </source>
</evidence>
<feature type="domain" description="Reverse transcriptase Ty1/copia-type" evidence="1">
    <location>
        <begin position="56"/>
        <end position="94"/>
    </location>
</feature>
<feature type="domain" description="Reverse transcriptase Ty1/copia-type" evidence="1">
    <location>
        <begin position="98"/>
        <end position="235"/>
    </location>
</feature>
<dbReference type="OrthoDB" id="428604at2759"/>
<organism evidence="2 3">
    <name type="scientific">Gossypium anomalum</name>
    <dbReference type="NCBI Taxonomy" id="47600"/>
    <lineage>
        <taxon>Eukaryota</taxon>
        <taxon>Viridiplantae</taxon>
        <taxon>Streptophyta</taxon>
        <taxon>Embryophyta</taxon>
        <taxon>Tracheophyta</taxon>
        <taxon>Spermatophyta</taxon>
        <taxon>Magnoliopsida</taxon>
        <taxon>eudicotyledons</taxon>
        <taxon>Gunneridae</taxon>
        <taxon>Pentapetalae</taxon>
        <taxon>rosids</taxon>
        <taxon>malvids</taxon>
        <taxon>Malvales</taxon>
        <taxon>Malvaceae</taxon>
        <taxon>Malvoideae</taxon>
        <taxon>Gossypium</taxon>
    </lineage>
</organism>
<dbReference type="InterPro" id="IPR043502">
    <property type="entry name" value="DNA/RNA_pol_sf"/>
</dbReference>
<dbReference type="Proteomes" id="UP000701853">
    <property type="component" value="Chromosome 4"/>
</dbReference>
<proteinExistence type="predicted"/>
<comment type="caution">
    <text evidence="2">The sequence shown here is derived from an EMBL/GenBank/DDBJ whole genome shotgun (WGS) entry which is preliminary data.</text>
</comment>
<dbReference type="InterPro" id="IPR013103">
    <property type="entry name" value="RVT_2"/>
</dbReference>
<evidence type="ECO:0000259" key="1">
    <source>
        <dbReference type="Pfam" id="PF07727"/>
    </source>
</evidence>
<dbReference type="SUPFAM" id="SSF56672">
    <property type="entry name" value="DNA/RNA polymerases"/>
    <property type="match status" value="1"/>
</dbReference>
<sequence>MEIDHEPVRETRPLSEIYERADVATVEPTYFEKSQAQEGRRQAMLDEMTKHNIDGTLNKLKARLIVKGFTQKYEIDYFETFAPVARLDTIRLLVIESFKVASEKDKVFKLRKALYGLKQAPRAWYDRVNTYLISLGFKRSISEPTLYVKKKDEETLLIVSLYMDNLLVTGENNDVLSDFKGKMKSMFEMSDLGEMFYFLSMEVFQTQQGIFLSQKPFALKILNIFSMQNCKVTSTSVAIGEKLTSQGDFEKVNESTYRNLDSDKTRHNVYNQSSIQADSMKLLGFADAEAKYVAAAGAVNQNNLVKEDHRRYEFTPKRSNRDQMEMEQSQEIRLVHCSSEDQLADILTKAFCVSRFNNLRAKLGVCNMQANEEY</sequence>
<keyword evidence="3" id="KW-1185">Reference proteome</keyword>
<reference evidence="2 3" key="1">
    <citation type="journal article" date="2021" name="bioRxiv">
        <title>The Gossypium anomalum genome as a resource for cotton improvement and evolutionary analysis of hybrid incompatibility.</title>
        <authorList>
            <person name="Grover C.E."/>
            <person name="Yuan D."/>
            <person name="Arick M.A."/>
            <person name="Miller E.R."/>
            <person name="Hu G."/>
            <person name="Peterson D.G."/>
            <person name="Wendel J.F."/>
            <person name="Udall J.A."/>
        </authorList>
    </citation>
    <scope>NUCLEOTIDE SEQUENCE [LARGE SCALE GENOMIC DNA]</scope>
    <source>
        <strain evidence="2">JFW-Udall</strain>
        <tissue evidence="2">Leaf</tissue>
    </source>
</reference>
<name>A0A8J6D5W5_9ROSI</name>
<dbReference type="Pfam" id="PF07727">
    <property type="entry name" value="RVT_2"/>
    <property type="match status" value="2"/>
</dbReference>
<gene>
    <name evidence="2" type="ORF">CXB51_009465</name>
</gene>
<protein>
    <recommendedName>
        <fullName evidence="1">Reverse transcriptase Ty1/copia-type domain-containing protein</fullName>
    </recommendedName>
</protein>
<accession>A0A8J6D5W5</accession>
<dbReference type="EMBL" id="JAHUZN010000004">
    <property type="protein sequence ID" value="KAG8496206.1"/>
    <property type="molecule type" value="Genomic_DNA"/>
</dbReference>